<evidence type="ECO:0000313" key="7">
    <source>
        <dbReference type="EMBL" id="MFC3959839.1"/>
    </source>
</evidence>
<dbReference type="PANTHER" id="PTHR30250">
    <property type="entry name" value="PST FAMILY PREDICTED COLANIC ACID TRANSPORTER"/>
    <property type="match status" value="1"/>
</dbReference>
<dbReference type="GeneID" id="73904396"/>
<feature type="transmembrane region" description="Helical" evidence="6">
    <location>
        <begin position="387"/>
        <end position="415"/>
    </location>
</feature>
<dbReference type="AlphaFoldDB" id="A0ABD5NS99"/>
<feature type="transmembrane region" description="Helical" evidence="6">
    <location>
        <begin position="120"/>
        <end position="144"/>
    </location>
</feature>
<evidence type="ECO:0000256" key="1">
    <source>
        <dbReference type="ARBA" id="ARBA00004651"/>
    </source>
</evidence>
<feature type="transmembrane region" description="Helical" evidence="6">
    <location>
        <begin position="43"/>
        <end position="64"/>
    </location>
</feature>
<feature type="transmembrane region" description="Helical" evidence="6">
    <location>
        <begin position="85"/>
        <end position="108"/>
    </location>
</feature>
<dbReference type="InterPro" id="IPR050833">
    <property type="entry name" value="Poly_Biosynth_Transport"/>
</dbReference>
<dbReference type="Proteomes" id="UP001595846">
    <property type="component" value="Unassembled WGS sequence"/>
</dbReference>
<feature type="transmembrane region" description="Helical" evidence="6">
    <location>
        <begin position="20"/>
        <end position="37"/>
    </location>
</feature>
<evidence type="ECO:0000313" key="8">
    <source>
        <dbReference type="Proteomes" id="UP001595846"/>
    </source>
</evidence>
<organism evidence="7 8">
    <name type="scientific">Halovivax cerinus</name>
    <dbReference type="NCBI Taxonomy" id="1487865"/>
    <lineage>
        <taxon>Archaea</taxon>
        <taxon>Methanobacteriati</taxon>
        <taxon>Methanobacteriota</taxon>
        <taxon>Stenosarchaea group</taxon>
        <taxon>Halobacteria</taxon>
        <taxon>Halobacteriales</taxon>
        <taxon>Natrialbaceae</taxon>
        <taxon>Halovivax</taxon>
    </lineage>
</organism>
<proteinExistence type="predicted"/>
<keyword evidence="8" id="KW-1185">Reference proteome</keyword>
<comment type="subcellular location">
    <subcellularLocation>
        <location evidence="1">Cell membrane</location>
        <topology evidence="1">Multi-pass membrane protein</topology>
    </subcellularLocation>
</comment>
<evidence type="ECO:0000256" key="5">
    <source>
        <dbReference type="ARBA" id="ARBA00023136"/>
    </source>
</evidence>
<dbReference type="GO" id="GO:0005886">
    <property type="term" value="C:plasma membrane"/>
    <property type="evidence" value="ECO:0007669"/>
    <property type="project" value="UniProtKB-SubCell"/>
</dbReference>
<protein>
    <submittedName>
        <fullName evidence="7">Oligosaccharide flippase family protein</fullName>
    </submittedName>
</protein>
<feature type="transmembrane region" description="Helical" evidence="6">
    <location>
        <begin position="337"/>
        <end position="354"/>
    </location>
</feature>
<comment type="caution">
    <text evidence="7">The sequence shown here is derived from an EMBL/GenBank/DDBJ whole genome shotgun (WGS) entry which is preliminary data.</text>
</comment>
<evidence type="ECO:0000256" key="4">
    <source>
        <dbReference type="ARBA" id="ARBA00022989"/>
    </source>
</evidence>
<gene>
    <name evidence="7" type="ORF">ACFOUR_15870</name>
</gene>
<evidence type="ECO:0000256" key="3">
    <source>
        <dbReference type="ARBA" id="ARBA00022692"/>
    </source>
</evidence>
<dbReference type="EMBL" id="JBHSAQ010000014">
    <property type="protein sequence ID" value="MFC3959839.1"/>
    <property type="molecule type" value="Genomic_DNA"/>
</dbReference>
<dbReference type="PANTHER" id="PTHR30250:SF11">
    <property type="entry name" value="O-ANTIGEN TRANSPORTER-RELATED"/>
    <property type="match status" value="1"/>
</dbReference>
<feature type="transmembrane region" description="Helical" evidence="6">
    <location>
        <begin position="427"/>
        <end position="449"/>
    </location>
</feature>
<feature type="transmembrane region" description="Helical" evidence="6">
    <location>
        <begin position="242"/>
        <end position="262"/>
    </location>
</feature>
<dbReference type="Pfam" id="PF13440">
    <property type="entry name" value="Polysacc_synt_3"/>
    <property type="match status" value="1"/>
</dbReference>
<sequence>MRSAGHIVRGFTATLAARAVYMLSSALLMYLLAGYFLDPDEYGLLFWTIGILAVVQLGADLGFGKSAARYVAEYGETDPRQIPHVIRYVIGYKLVAVSVVAGLLLIGARPLAAALGEPAAAPFLTAGVLLVVAKSFGVFPEVVFQGSNRLVYSAGVRAVGGASRLVFAVVFVVAGFGALGAFFGYVVGYAIAAVVGLTAVYLSVYSAYEPATEMDDGLSRRLLEYSVPLTATRGANVLDKQIDIVLVGVFLNSTAVAFYTLAKQITDFVLAPAESLGFVISPNFGEGKAGGDVDGARALYETALSNALALYVPAAVGLVIVAEPFVVLVFGAEYATAATLLQLLSVFVVLQTITNLTSDGLDYLGRARERAIAKGVTSVGNFGLNLLLIPAFGVVGAAVATVVTHAVYVSVTLYVVHDELSLRYRSLAVEAGRVLSITGVMAATVVVVTPPITTIPLLVFAVTIGVLAWALLAVASGVIELGTIRTTLG</sequence>
<evidence type="ECO:0000256" key="6">
    <source>
        <dbReference type="SAM" id="Phobius"/>
    </source>
</evidence>
<name>A0ABD5NS99_9EURY</name>
<keyword evidence="4 6" id="KW-1133">Transmembrane helix</keyword>
<reference evidence="7 8" key="1">
    <citation type="journal article" date="2019" name="Int. J. Syst. Evol. Microbiol.">
        <title>The Global Catalogue of Microorganisms (GCM) 10K type strain sequencing project: providing services to taxonomists for standard genome sequencing and annotation.</title>
        <authorList>
            <consortium name="The Broad Institute Genomics Platform"/>
            <consortium name="The Broad Institute Genome Sequencing Center for Infectious Disease"/>
            <person name="Wu L."/>
            <person name="Ma J."/>
        </authorList>
    </citation>
    <scope>NUCLEOTIDE SEQUENCE [LARGE SCALE GENOMIC DNA]</scope>
    <source>
        <strain evidence="7 8">IBRC-M 10256</strain>
    </source>
</reference>
<keyword evidence="3 6" id="KW-0812">Transmembrane</keyword>
<dbReference type="RefSeq" id="WP_256531646.1">
    <property type="nucleotide sequence ID" value="NZ_CP101824.1"/>
</dbReference>
<feature type="transmembrane region" description="Helical" evidence="6">
    <location>
        <begin position="308"/>
        <end position="330"/>
    </location>
</feature>
<accession>A0ABD5NS99</accession>
<evidence type="ECO:0000256" key="2">
    <source>
        <dbReference type="ARBA" id="ARBA00022475"/>
    </source>
</evidence>
<keyword evidence="2" id="KW-1003">Cell membrane</keyword>
<feature type="transmembrane region" description="Helical" evidence="6">
    <location>
        <begin position="455"/>
        <end position="479"/>
    </location>
</feature>
<feature type="transmembrane region" description="Helical" evidence="6">
    <location>
        <begin position="165"/>
        <end position="183"/>
    </location>
</feature>
<keyword evidence="5 6" id="KW-0472">Membrane</keyword>
<feature type="transmembrane region" description="Helical" evidence="6">
    <location>
        <begin position="189"/>
        <end position="208"/>
    </location>
</feature>